<feature type="signal peptide" evidence="1">
    <location>
        <begin position="1"/>
        <end position="23"/>
    </location>
</feature>
<dbReference type="STRING" id="1297742.A176_002790"/>
<dbReference type="Proteomes" id="UP000009026">
    <property type="component" value="Chromosome"/>
</dbReference>
<dbReference type="KEGG" id="mym:A176_002790"/>
<keyword evidence="1" id="KW-0732">Signal</keyword>
<evidence type="ECO:0008006" key="4">
    <source>
        <dbReference type="Google" id="ProtNLM"/>
    </source>
</evidence>
<protein>
    <recommendedName>
        <fullName evidence="4">Lipoprotein</fullName>
    </recommendedName>
</protein>
<evidence type="ECO:0000256" key="1">
    <source>
        <dbReference type="SAM" id="SignalP"/>
    </source>
</evidence>
<sequence length="189" mass="20039">MTRNVKRFLAGSLLSLTPAIAFAAPQTAADFPNLLGERTEYVSLRAESVEVPVRKGTSTNLVARALQDHLVLNQTGATTYLGISILSDTLVGVYNPYPLPTGNYGGHRVSAPAPTPGAPVINQYYWTDNQAAPASGRTCLYEVAVSDVGGSCSAQVAFLSYNGAICTFDAGLSWINLTSCEAQIVWGHQ</sequence>
<proteinExistence type="predicted"/>
<dbReference type="OrthoDB" id="5385320at2"/>
<evidence type="ECO:0000313" key="3">
    <source>
        <dbReference type="Proteomes" id="UP000009026"/>
    </source>
</evidence>
<accession>A0A0H4WW79</accession>
<dbReference type="EMBL" id="CP012109">
    <property type="protein sequence ID" value="AKQ65878.1"/>
    <property type="molecule type" value="Genomic_DNA"/>
</dbReference>
<dbReference type="AlphaFoldDB" id="A0A0H4WW79"/>
<reference evidence="2 3" key="1">
    <citation type="journal article" date="2016" name="PLoS ONE">
        <title>Complete Genome Sequence and Comparative Genomics of a Novel Myxobacterium Myxococcus hansupus.</title>
        <authorList>
            <person name="Sharma G."/>
            <person name="Narwani T."/>
            <person name="Subramanian S."/>
        </authorList>
    </citation>
    <scope>NUCLEOTIDE SEQUENCE [LARGE SCALE GENOMIC DNA]</scope>
    <source>
        <strain evidence="3">mixupus</strain>
    </source>
</reference>
<organism evidence="2 3">
    <name type="scientific">Pseudomyxococcus hansupus</name>
    <dbReference type="NCBI Taxonomy" id="1297742"/>
    <lineage>
        <taxon>Bacteria</taxon>
        <taxon>Pseudomonadati</taxon>
        <taxon>Myxococcota</taxon>
        <taxon>Myxococcia</taxon>
        <taxon>Myxococcales</taxon>
        <taxon>Cystobacterineae</taxon>
        <taxon>Myxococcaceae</taxon>
        <taxon>Pseudomyxococcus</taxon>
    </lineage>
</organism>
<dbReference type="PATRIC" id="fig|1297742.4.peg.2817"/>
<feature type="chain" id="PRO_5005212078" description="Lipoprotein" evidence="1">
    <location>
        <begin position="24"/>
        <end position="189"/>
    </location>
</feature>
<evidence type="ECO:0000313" key="2">
    <source>
        <dbReference type="EMBL" id="AKQ65878.1"/>
    </source>
</evidence>
<keyword evidence="3" id="KW-1185">Reference proteome</keyword>
<dbReference type="RefSeq" id="WP_002636562.1">
    <property type="nucleotide sequence ID" value="NZ_CP012109.1"/>
</dbReference>
<name>A0A0H4WW79_9BACT</name>
<gene>
    <name evidence="2" type="ORF">A176_002790</name>
</gene>